<evidence type="ECO:0000313" key="1">
    <source>
        <dbReference type="EMBL" id="EXU74411.1"/>
    </source>
</evidence>
<evidence type="ECO:0008006" key="3">
    <source>
        <dbReference type="Google" id="ProtNLM"/>
    </source>
</evidence>
<dbReference type="STRING" id="69222.BG55_17160"/>
<gene>
    <name evidence="1" type="ORF">BG55_17160</name>
</gene>
<proteinExistence type="predicted"/>
<dbReference type="PATRIC" id="fig|69222.5.peg.3492"/>
<keyword evidence="2" id="KW-1185">Reference proteome</keyword>
<name>A0A014LXV0_9GAMM</name>
<reference evidence="1 2" key="1">
    <citation type="submission" date="2014-02" db="EMBL/GenBank/DDBJ databases">
        <title>Draft genome of Erwinia mallotivora strain BT-MARDI, a papaya dieback pathogen.</title>
        <authorList>
            <person name="Redzuan R."/>
            <person name="Abu Bakar N."/>
            <person name="Badrun R."/>
            <person name="Mohd Raih M.F."/>
            <person name="Rozano L."/>
            <person name="Mat Amin N."/>
        </authorList>
    </citation>
    <scope>NUCLEOTIDE SEQUENCE [LARGE SCALE GENOMIC DNA]</scope>
    <source>
        <strain evidence="1 2">BT-MARDI</strain>
    </source>
</reference>
<evidence type="ECO:0000313" key="2">
    <source>
        <dbReference type="Proteomes" id="UP000019918"/>
    </source>
</evidence>
<sequence>MFTATVRNEELQKAVRQLHEVSNATAWRYLPSGRARSDFFNEIDALINGITREVSSNFMSLSGAVKTLNEETAYLRQQQLKLMAGSVVPWVAVEKNLTGRVVKLVVRQMGFVGGGTQFFAGFGTCAATLGLACAAFGSPLMLHGANNFYENGYYLIFRKEKAGYVRDGYRKVARTLGYSDKDADLVYATVDLSLSLYGMSRMVLRPDIFRLFRHINTDYIRGWQEMGTMSLGFEGLNDGFTLWNIYQLRKEGE</sequence>
<dbReference type="RefSeq" id="WP_034939594.1">
    <property type="nucleotide sequence ID" value="NZ_JFHN01000061.1"/>
</dbReference>
<dbReference type="Proteomes" id="UP000019918">
    <property type="component" value="Unassembled WGS sequence"/>
</dbReference>
<comment type="caution">
    <text evidence="1">The sequence shown here is derived from an EMBL/GenBank/DDBJ whole genome shotgun (WGS) entry which is preliminary data.</text>
</comment>
<dbReference type="OrthoDB" id="6534834at2"/>
<dbReference type="InterPro" id="IPR025320">
    <property type="entry name" value="DUF4225"/>
</dbReference>
<protein>
    <recommendedName>
        <fullName evidence="3">DUF4225 domain-containing protein</fullName>
    </recommendedName>
</protein>
<dbReference type="EMBL" id="JFHN01000061">
    <property type="protein sequence ID" value="EXU74411.1"/>
    <property type="molecule type" value="Genomic_DNA"/>
</dbReference>
<dbReference type="Pfam" id="PF13988">
    <property type="entry name" value="DUF4225"/>
    <property type="match status" value="1"/>
</dbReference>
<dbReference type="AlphaFoldDB" id="A0A014LXV0"/>
<organism evidence="1 2">
    <name type="scientific">Erwinia mallotivora</name>
    <dbReference type="NCBI Taxonomy" id="69222"/>
    <lineage>
        <taxon>Bacteria</taxon>
        <taxon>Pseudomonadati</taxon>
        <taxon>Pseudomonadota</taxon>
        <taxon>Gammaproteobacteria</taxon>
        <taxon>Enterobacterales</taxon>
        <taxon>Erwiniaceae</taxon>
        <taxon>Erwinia</taxon>
    </lineage>
</organism>
<accession>A0A014LXV0</accession>